<sequence length="188" mass="21804">MIYPQSNNELLSSLESTPQDQAISLASPSIMTCSCQGPESPTHSEISKAFMREYLSQNYVTYKPAKDTEKFNLEVLNELNKTRTVKGHRLSRAVPLVTSKPEVNCEIKQFNTKEKTNKTTMTKAKKVLWSFLPAFKRSIFTKIIDYESNSSEIVHLQDFGVEWCQVFKEMRCAEWEHFKYLTKDQHFC</sequence>
<reference evidence="1" key="1">
    <citation type="journal article" date="2021" name="Open Biol.">
        <title>Shared evolutionary footprints suggest mitochondrial oxidative damage underlies multiple complex I losses in fungi.</title>
        <authorList>
            <person name="Schikora-Tamarit M.A."/>
            <person name="Marcet-Houben M."/>
            <person name="Nosek J."/>
            <person name="Gabaldon T."/>
        </authorList>
    </citation>
    <scope>NUCLEOTIDE SEQUENCE</scope>
    <source>
        <strain evidence="1">CBS2887</strain>
    </source>
</reference>
<protein>
    <submittedName>
        <fullName evidence="1">Uncharacterized protein</fullName>
    </submittedName>
</protein>
<gene>
    <name evidence="1" type="ORF">WICPIJ_000929</name>
</gene>
<dbReference type="EMBL" id="JAEUBG010000529">
    <property type="protein sequence ID" value="KAH3688087.1"/>
    <property type="molecule type" value="Genomic_DNA"/>
</dbReference>
<accession>A0A9P8QCJ1</accession>
<comment type="caution">
    <text evidence="1">The sequence shown here is derived from an EMBL/GenBank/DDBJ whole genome shotgun (WGS) entry which is preliminary data.</text>
</comment>
<proteinExistence type="predicted"/>
<name>A0A9P8QCJ1_WICPI</name>
<keyword evidence="2" id="KW-1185">Reference proteome</keyword>
<reference evidence="1" key="2">
    <citation type="submission" date="2021-01" db="EMBL/GenBank/DDBJ databases">
        <authorList>
            <person name="Schikora-Tamarit M.A."/>
        </authorList>
    </citation>
    <scope>NUCLEOTIDE SEQUENCE</scope>
    <source>
        <strain evidence="1">CBS2887</strain>
    </source>
</reference>
<evidence type="ECO:0000313" key="2">
    <source>
        <dbReference type="Proteomes" id="UP000774326"/>
    </source>
</evidence>
<dbReference type="AlphaFoldDB" id="A0A9P8QCJ1"/>
<evidence type="ECO:0000313" key="1">
    <source>
        <dbReference type="EMBL" id="KAH3688087.1"/>
    </source>
</evidence>
<dbReference type="Proteomes" id="UP000774326">
    <property type="component" value="Unassembled WGS sequence"/>
</dbReference>
<organism evidence="1 2">
    <name type="scientific">Wickerhamomyces pijperi</name>
    <name type="common">Yeast</name>
    <name type="synonym">Pichia pijperi</name>
    <dbReference type="NCBI Taxonomy" id="599730"/>
    <lineage>
        <taxon>Eukaryota</taxon>
        <taxon>Fungi</taxon>
        <taxon>Dikarya</taxon>
        <taxon>Ascomycota</taxon>
        <taxon>Saccharomycotina</taxon>
        <taxon>Saccharomycetes</taxon>
        <taxon>Phaffomycetales</taxon>
        <taxon>Wickerhamomycetaceae</taxon>
        <taxon>Wickerhamomyces</taxon>
    </lineage>
</organism>